<comment type="caution">
    <text evidence="3">The sequence shown here is derived from an EMBL/GenBank/DDBJ whole genome shotgun (WGS) entry which is preliminary data.</text>
</comment>
<feature type="region of interest" description="Disordered" evidence="1">
    <location>
        <begin position="99"/>
        <end position="143"/>
    </location>
</feature>
<accession>A0ABW1EJG2</accession>
<evidence type="ECO:0000313" key="4">
    <source>
        <dbReference type="Proteomes" id="UP001596091"/>
    </source>
</evidence>
<gene>
    <name evidence="3" type="ORF">ACFPT7_12475</name>
</gene>
<dbReference type="EMBL" id="JBHSPH010000003">
    <property type="protein sequence ID" value="MFC5863113.1"/>
    <property type="molecule type" value="Genomic_DNA"/>
</dbReference>
<evidence type="ECO:0000256" key="2">
    <source>
        <dbReference type="SAM" id="SignalP"/>
    </source>
</evidence>
<feature type="compositionally biased region" description="Polar residues" evidence="1">
    <location>
        <begin position="114"/>
        <end position="130"/>
    </location>
</feature>
<organism evidence="3 4">
    <name type="scientific">Acidicapsa dinghuensis</name>
    <dbReference type="NCBI Taxonomy" id="2218256"/>
    <lineage>
        <taxon>Bacteria</taxon>
        <taxon>Pseudomonadati</taxon>
        <taxon>Acidobacteriota</taxon>
        <taxon>Terriglobia</taxon>
        <taxon>Terriglobales</taxon>
        <taxon>Acidobacteriaceae</taxon>
        <taxon>Acidicapsa</taxon>
    </lineage>
</organism>
<sequence length="193" mass="21247">MLRKLLVLLLIVFTGAAISQAKSKKPGLPEQFEKAKTVFVESRYGDLTDLRLNRDQRDAILDMQDGIQDWGRYSLASARVDADLIVVVYRGQYINGRSFPGNSPSTGPVPGRTPIQNPADASQSSATNPADTEREKDELRVYTLGQDGKLKGPIWRSQMDNGLLAPSLFLLQQLKYDVEKAYPSPAGGKPNTP</sequence>
<proteinExistence type="predicted"/>
<keyword evidence="4" id="KW-1185">Reference proteome</keyword>
<reference evidence="4" key="1">
    <citation type="journal article" date="2019" name="Int. J. Syst. Evol. Microbiol.">
        <title>The Global Catalogue of Microorganisms (GCM) 10K type strain sequencing project: providing services to taxonomists for standard genome sequencing and annotation.</title>
        <authorList>
            <consortium name="The Broad Institute Genomics Platform"/>
            <consortium name="The Broad Institute Genome Sequencing Center for Infectious Disease"/>
            <person name="Wu L."/>
            <person name="Ma J."/>
        </authorList>
    </citation>
    <scope>NUCLEOTIDE SEQUENCE [LARGE SCALE GENOMIC DNA]</scope>
    <source>
        <strain evidence="4">JCM 4087</strain>
    </source>
</reference>
<name>A0ABW1EJG2_9BACT</name>
<feature type="compositionally biased region" description="Basic and acidic residues" evidence="1">
    <location>
        <begin position="131"/>
        <end position="140"/>
    </location>
</feature>
<evidence type="ECO:0000313" key="3">
    <source>
        <dbReference type="EMBL" id="MFC5863113.1"/>
    </source>
</evidence>
<dbReference type="RefSeq" id="WP_263339544.1">
    <property type="nucleotide sequence ID" value="NZ_JAGSYH010000005.1"/>
</dbReference>
<dbReference type="Proteomes" id="UP001596091">
    <property type="component" value="Unassembled WGS sequence"/>
</dbReference>
<keyword evidence="2" id="KW-0732">Signal</keyword>
<evidence type="ECO:0000256" key="1">
    <source>
        <dbReference type="SAM" id="MobiDB-lite"/>
    </source>
</evidence>
<feature type="chain" id="PRO_5047461478" evidence="2">
    <location>
        <begin position="22"/>
        <end position="193"/>
    </location>
</feature>
<protein>
    <submittedName>
        <fullName evidence="3">Uncharacterized protein</fullName>
    </submittedName>
</protein>
<feature type="signal peptide" evidence="2">
    <location>
        <begin position="1"/>
        <end position="21"/>
    </location>
</feature>